<comment type="subcellular location">
    <subcellularLocation>
        <location evidence="1">Membrane</location>
        <topology evidence="1">Multi-pass membrane protein</topology>
    </subcellularLocation>
</comment>
<reference evidence="6 7" key="1">
    <citation type="journal article" date="2015" name="Nat. Commun.">
        <title>Genomic and transcriptomic evidence for scavenging of diverse organic compounds by widespread deep-sea archaea.</title>
        <authorList>
            <person name="Li M."/>
            <person name="Baker B.J."/>
            <person name="Anantharaman K."/>
            <person name="Jain S."/>
            <person name="Breier J.A."/>
            <person name="Dick G.J."/>
        </authorList>
    </citation>
    <scope>NUCLEOTIDE SEQUENCE [LARGE SCALE GENOMIC DNA]</scope>
    <source>
        <strain evidence="6">Cayman_51_deep</strain>
    </source>
</reference>
<evidence type="ECO:0000256" key="3">
    <source>
        <dbReference type="ARBA" id="ARBA00022989"/>
    </source>
</evidence>
<keyword evidence="4 5" id="KW-0472">Membrane</keyword>
<dbReference type="InterPro" id="IPR019109">
    <property type="entry name" value="MamF_MmsF"/>
</dbReference>
<feature type="transmembrane region" description="Helical" evidence="5">
    <location>
        <begin position="73"/>
        <end position="95"/>
    </location>
</feature>
<evidence type="ECO:0000256" key="1">
    <source>
        <dbReference type="ARBA" id="ARBA00004141"/>
    </source>
</evidence>
<evidence type="ECO:0000313" key="6">
    <source>
        <dbReference type="EMBL" id="PXF21088.1"/>
    </source>
</evidence>
<dbReference type="EMBL" id="PSPG01000012">
    <property type="protein sequence ID" value="PXF21088.1"/>
    <property type="molecule type" value="Genomic_DNA"/>
</dbReference>
<sequence length="133" mass="14920">MQDIASEVPASSGDSTKVKQRDLGAVVHIVSALLMPFRLGIAILIPAFLYFYHNREYGGDQRDEFMIGHFREALNANVTFLLAAVIHAILTLVLVGFLTAIVHWIALLSWSFSAQSALKSERPYRYPLTLRIF</sequence>
<dbReference type="Proteomes" id="UP000248161">
    <property type="component" value="Unassembled WGS sequence"/>
</dbReference>
<keyword evidence="2 5" id="KW-0812">Transmembrane</keyword>
<evidence type="ECO:0000256" key="2">
    <source>
        <dbReference type="ARBA" id="ARBA00022692"/>
    </source>
</evidence>
<organism evidence="6 7">
    <name type="scientific">Candidatus Thalassarchaeum betae</name>
    <dbReference type="NCBI Taxonomy" id="2599289"/>
    <lineage>
        <taxon>Archaea</taxon>
        <taxon>Methanobacteriati</taxon>
        <taxon>Thermoplasmatota</taxon>
        <taxon>Candidatus Poseidoniia</taxon>
        <taxon>Candidatus Poseidoniales</taxon>
        <taxon>Candidatus Thalassarchaeaceae</taxon>
        <taxon>Candidatus Thalassarchaeum</taxon>
    </lineage>
</organism>
<proteinExistence type="predicted"/>
<accession>A0A2V3HPK8</accession>
<name>A0A2V3HPK8_9ARCH</name>
<evidence type="ECO:0000313" key="7">
    <source>
        <dbReference type="Proteomes" id="UP000248161"/>
    </source>
</evidence>
<evidence type="ECO:0000256" key="5">
    <source>
        <dbReference type="SAM" id="Phobius"/>
    </source>
</evidence>
<evidence type="ECO:0008006" key="8">
    <source>
        <dbReference type="Google" id="ProtNLM"/>
    </source>
</evidence>
<keyword evidence="3 5" id="KW-1133">Transmembrane helix</keyword>
<dbReference type="AlphaFoldDB" id="A0A2V3HPK8"/>
<gene>
    <name evidence="6" type="ORF">CXX69_05760</name>
</gene>
<evidence type="ECO:0000256" key="4">
    <source>
        <dbReference type="ARBA" id="ARBA00023136"/>
    </source>
</evidence>
<dbReference type="Pfam" id="PF09685">
    <property type="entry name" value="MamF_MmsF"/>
    <property type="match status" value="1"/>
</dbReference>
<comment type="caution">
    <text evidence="6">The sequence shown here is derived from an EMBL/GenBank/DDBJ whole genome shotgun (WGS) entry which is preliminary data.</text>
</comment>
<feature type="transmembrane region" description="Helical" evidence="5">
    <location>
        <begin position="25"/>
        <end position="52"/>
    </location>
</feature>
<protein>
    <recommendedName>
        <fullName evidence="8">DUF4870 domain-containing protein</fullName>
    </recommendedName>
</protein>